<reference evidence="2" key="1">
    <citation type="journal article" date="2020" name="Stud. Mycol.">
        <title>101 Dothideomycetes genomes: a test case for predicting lifestyles and emergence of pathogens.</title>
        <authorList>
            <person name="Haridas S."/>
            <person name="Albert R."/>
            <person name="Binder M."/>
            <person name="Bloem J."/>
            <person name="Labutti K."/>
            <person name="Salamov A."/>
            <person name="Andreopoulos B."/>
            <person name="Baker S."/>
            <person name="Barry K."/>
            <person name="Bills G."/>
            <person name="Bluhm B."/>
            <person name="Cannon C."/>
            <person name="Castanera R."/>
            <person name="Culley D."/>
            <person name="Daum C."/>
            <person name="Ezra D."/>
            <person name="Gonzalez J."/>
            <person name="Henrissat B."/>
            <person name="Kuo A."/>
            <person name="Liang C."/>
            <person name="Lipzen A."/>
            <person name="Lutzoni F."/>
            <person name="Magnuson J."/>
            <person name="Mondo S."/>
            <person name="Nolan M."/>
            <person name="Ohm R."/>
            <person name="Pangilinan J."/>
            <person name="Park H.-J."/>
            <person name="Ramirez L."/>
            <person name="Alfaro M."/>
            <person name="Sun H."/>
            <person name="Tritt A."/>
            <person name="Yoshinaga Y."/>
            <person name="Zwiers L.-H."/>
            <person name="Turgeon B."/>
            <person name="Goodwin S."/>
            <person name="Spatafora J."/>
            <person name="Crous P."/>
            <person name="Grigoriev I."/>
        </authorList>
    </citation>
    <scope>NUCLEOTIDE SEQUENCE</scope>
    <source>
        <strain evidence="2">CBS 122681</strain>
    </source>
</reference>
<proteinExistence type="predicted"/>
<dbReference type="AlphaFoldDB" id="A0A6A6TN65"/>
<sequence>MARFTELPVELVEHIMAYCRQSELYSLTRVSRAHYTLAASYLYEHVDLRIRFNKVPRIDTFYFSVSGNSARAMRVKTLRLGLSPEKGVKDGQHILPKTSATRQKQFDQAVEMLIAENAWIEKSIDLKDAMCRRCYGAFACLLLFSIPDLRLRCLELADHENETLHPLPRILYVIIHGSTVGQANTTTPLLEHLSSIEDVVQSFDGDTGVQHSDDRSRVLLPAIYRLPGLRKLELFVPTSRASNVLLHSQLLGVREMNDFSRTGPTTFITNVTIRHTKRLIKCLQQILIATPHLISLTCEMWNDCSGNKVPQGDFMQAARFRSALRLVKDTLQVLTISVEYCDSTKGFYHQPYIGEEFPAPHDYTDFGRLHTLEAPLPFITGDQSFSIFSLSTETNIARRLPPNLRHLSLRTDMSRAQFVYPPSKTEELDLLNSTHEAEYLMGARMDLSYIYQATLLLLDHAIDLQSITVWEPPDPSLNWPEDRLGDFETTCRNKMILGRMIYPQMVRLRHQKHWNLIKEVTLFDPCMPDRTHFEQYARGERTDGVPLGLATQYHISRFLNGQVERIY</sequence>
<keyword evidence="3" id="KW-1185">Reference proteome</keyword>
<dbReference type="InterPro" id="IPR001810">
    <property type="entry name" value="F-box_dom"/>
</dbReference>
<protein>
    <recommendedName>
        <fullName evidence="1">F-box domain-containing protein</fullName>
    </recommendedName>
</protein>
<evidence type="ECO:0000313" key="2">
    <source>
        <dbReference type="EMBL" id="KAF2660761.1"/>
    </source>
</evidence>
<gene>
    <name evidence="2" type="ORF">K491DRAFT_588344</name>
</gene>
<dbReference type="Pfam" id="PF12937">
    <property type="entry name" value="F-box-like"/>
    <property type="match status" value="1"/>
</dbReference>
<dbReference type="PROSITE" id="PS50181">
    <property type="entry name" value="FBOX"/>
    <property type="match status" value="1"/>
</dbReference>
<accession>A0A6A6TN65</accession>
<dbReference type="Proteomes" id="UP000799324">
    <property type="component" value="Unassembled WGS sequence"/>
</dbReference>
<organism evidence="2 3">
    <name type="scientific">Lophiostoma macrostomum CBS 122681</name>
    <dbReference type="NCBI Taxonomy" id="1314788"/>
    <lineage>
        <taxon>Eukaryota</taxon>
        <taxon>Fungi</taxon>
        <taxon>Dikarya</taxon>
        <taxon>Ascomycota</taxon>
        <taxon>Pezizomycotina</taxon>
        <taxon>Dothideomycetes</taxon>
        <taxon>Pleosporomycetidae</taxon>
        <taxon>Pleosporales</taxon>
        <taxon>Lophiostomataceae</taxon>
        <taxon>Lophiostoma</taxon>
    </lineage>
</organism>
<evidence type="ECO:0000259" key="1">
    <source>
        <dbReference type="PROSITE" id="PS50181"/>
    </source>
</evidence>
<evidence type="ECO:0000313" key="3">
    <source>
        <dbReference type="Proteomes" id="UP000799324"/>
    </source>
</evidence>
<dbReference type="EMBL" id="MU004297">
    <property type="protein sequence ID" value="KAF2660761.1"/>
    <property type="molecule type" value="Genomic_DNA"/>
</dbReference>
<name>A0A6A6TN65_9PLEO</name>
<feature type="domain" description="F-box" evidence="1">
    <location>
        <begin position="1"/>
        <end position="46"/>
    </location>
</feature>
<dbReference type="OrthoDB" id="4191831at2759"/>